<keyword evidence="3" id="KW-0067">ATP-binding</keyword>
<keyword evidence="4" id="KW-1185">Reference proteome</keyword>
<keyword evidence="1" id="KW-0812">Transmembrane</keyword>
<dbReference type="GO" id="GO:0005524">
    <property type="term" value="F:ATP binding"/>
    <property type="evidence" value="ECO:0007669"/>
    <property type="project" value="UniProtKB-KW"/>
</dbReference>
<name>A0A413RB22_9FIRM</name>
<dbReference type="Gene3D" id="3.30.565.10">
    <property type="entry name" value="Histidine kinase-like ATPase, C-terminal domain"/>
    <property type="match status" value="1"/>
</dbReference>
<dbReference type="Proteomes" id="UP000284779">
    <property type="component" value="Unassembled WGS sequence"/>
</dbReference>
<organism evidence="3 4">
    <name type="scientific">Eubacterium ventriosum</name>
    <dbReference type="NCBI Taxonomy" id="39496"/>
    <lineage>
        <taxon>Bacteria</taxon>
        <taxon>Bacillati</taxon>
        <taxon>Bacillota</taxon>
        <taxon>Clostridia</taxon>
        <taxon>Eubacteriales</taxon>
        <taxon>Eubacteriaceae</taxon>
        <taxon>Eubacterium</taxon>
    </lineage>
</organism>
<dbReference type="PANTHER" id="PTHR40448:SF1">
    <property type="entry name" value="TWO-COMPONENT SENSOR HISTIDINE KINASE"/>
    <property type="match status" value="1"/>
</dbReference>
<accession>A0A413RB22</accession>
<dbReference type="EMBL" id="QSFD01000003">
    <property type="protein sequence ID" value="RHA19652.1"/>
    <property type="molecule type" value="Genomic_DNA"/>
</dbReference>
<dbReference type="Pfam" id="PF14501">
    <property type="entry name" value="HATPase_c_5"/>
    <property type="match status" value="1"/>
</dbReference>
<feature type="transmembrane region" description="Helical" evidence="1">
    <location>
        <begin position="140"/>
        <end position="157"/>
    </location>
</feature>
<dbReference type="SUPFAM" id="SSF55874">
    <property type="entry name" value="ATPase domain of HSP90 chaperone/DNA topoisomerase II/histidine kinase"/>
    <property type="match status" value="1"/>
</dbReference>
<comment type="caution">
    <text evidence="3">The sequence shown here is derived from an EMBL/GenBank/DDBJ whole genome shotgun (WGS) entry which is preliminary data.</text>
</comment>
<proteinExistence type="predicted"/>
<feature type="transmembrane region" description="Helical" evidence="1">
    <location>
        <begin position="169"/>
        <end position="192"/>
    </location>
</feature>
<feature type="transmembrane region" description="Helical" evidence="1">
    <location>
        <begin position="71"/>
        <end position="91"/>
    </location>
</feature>
<reference evidence="3 4" key="1">
    <citation type="submission" date="2018-08" db="EMBL/GenBank/DDBJ databases">
        <title>A genome reference for cultivated species of the human gut microbiota.</title>
        <authorList>
            <person name="Zou Y."/>
            <person name="Xue W."/>
            <person name="Luo G."/>
        </authorList>
    </citation>
    <scope>NUCLEOTIDE SEQUENCE [LARGE SCALE GENOMIC DNA]</scope>
    <source>
        <strain evidence="3 4">AM44-11BH</strain>
    </source>
</reference>
<keyword evidence="1" id="KW-0472">Membrane</keyword>
<evidence type="ECO:0000313" key="4">
    <source>
        <dbReference type="Proteomes" id="UP000284779"/>
    </source>
</evidence>
<sequence>MLSDFYDAFLGYKNKGKKRNIFIVLCFALIIFAINSFNNTVLNLSVVPFMYFLLAVVGFSGNIYKKIFGTFIGMVVLMGTELIVVGALSITSQQLIESSMMYEPSAIRLTVIVKIITLMVFAVIKQFVTKEGTNMDGATFMLYMVLPLSSIGIMFSIAFCNIDFGNVTLAKYCLAIFCILLMAGNGTAFYAYNRYAKLCMEREINKRTVLMQEMELENYKKINQANDKYMELLHNSNHYMRTVYGLLEQDNKDEAINIMDSVLTEYEEGELIEYSTNSILNTILSEYYDKSKTNHIEFNIFVEPGFNIECVESKDLVAMVSNLISNAYEAALKSDEKKIKVQMYMQNDGSFIIIKIENSFSGEIVRQGDRLLTTKKDGNIHGVGIESVEKVAEKYDGWVSTSWGNKSFRTMLVLNNSYVV</sequence>
<dbReference type="CDD" id="cd16935">
    <property type="entry name" value="HATPase_AgrC-ComD-like"/>
    <property type="match status" value="1"/>
</dbReference>
<dbReference type="AlphaFoldDB" id="A0A413RB22"/>
<evidence type="ECO:0000313" key="3">
    <source>
        <dbReference type="EMBL" id="RHA19652.1"/>
    </source>
</evidence>
<feature type="transmembrane region" description="Helical" evidence="1">
    <location>
        <begin position="44"/>
        <end position="64"/>
    </location>
</feature>
<protein>
    <submittedName>
        <fullName evidence="3">ATP-binding protein</fullName>
    </submittedName>
</protein>
<dbReference type="InterPro" id="IPR036890">
    <property type="entry name" value="HATPase_C_sf"/>
</dbReference>
<feature type="transmembrane region" description="Helical" evidence="1">
    <location>
        <begin position="111"/>
        <end position="128"/>
    </location>
</feature>
<dbReference type="GO" id="GO:0042802">
    <property type="term" value="F:identical protein binding"/>
    <property type="evidence" value="ECO:0007669"/>
    <property type="project" value="TreeGrafter"/>
</dbReference>
<evidence type="ECO:0000259" key="2">
    <source>
        <dbReference type="Pfam" id="PF14501"/>
    </source>
</evidence>
<feature type="domain" description="Sensor histidine kinase NatK-like C-terminal" evidence="2">
    <location>
        <begin position="314"/>
        <end position="412"/>
    </location>
</feature>
<evidence type="ECO:0000256" key="1">
    <source>
        <dbReference type="SAM" id="Phobius"/>
    </source>
</evidence>
<feature type="transmembrane region" description="Helical" evidence="1">
    <location>
        <begin position="21"/>
        <end position="38"/>
    </location>
</feature>
<dbReference type="InterPro" id="IPR032834">
    <property type="entry name" value="NatK-like_C"/>
</dbReference>
<keyword evidence="1" id="KW-1133">Transmembrane helix</keyword>
<dbReference type="PANTHER" id="PTHR40448">
    <property type="entry name" value="TWO-COMPONENT SENSOR HISTIDINE KINASE"/>
    <property type="match status" value="1"/>
</dbReference>
<keyword evidence="3" id="KW-0547">Nucleotide-binding</keyword>
<gene>
    <name evidence="3" type="ORF">DW944_03640</name>
</gene>